<gene>
    <name evidence="1" type="ORF">NQ176_g5548</name>
</gene>
<evidence type="ECO:0000313" key="1">
    <source>
        <dbReference type="EMBL" id="KAJ2975389.1"/>
    </source>
</evidence>
<sequence length="155" mass="17042">MKSNYYLSVLSLLTLNPYLAQAGTVSCGPQWSVNVGNGQAETTGEWKQGQWQDMWDTISSLCSSGLIRGPATATHSGHNTQIQYSIKANQASWHCESALSQIMHKCFDSGNLGGRTSQTGTWNSDSNVDEWYWLDVPDINTSWCPASTLRFGPCN</sequence>
<organism evidence="1 2">
    <name type="scientific">Zarea fungicola</name>
    <dbReference type="NCBI Taxonomy" id="93591"/>
    <lineage>
        <taxon>Eukaryota</taxon>
        <taxon>Fungi</taxon>
        <taxon>Dikarya</taxon>
        <taxon>Ascomycota</taxon>
        <taxon>Pezizomycotina</taxon>
        <taxon>Sordariomycetes</taxon>
        <taxon>Hypocreomycetidae</taxon>
        <taxon>Hypocreales</taxon>
        <taxon>Cordycipitaceae</taxon>
        <taxon>Zarea</taxon>
    </lineage>
</organism>
<protein>
    <submittedName>
        <fullName evidence="1">Uncharacterized protein</fullName>
    </submittedName>
</protein>
<proteinExistence type="predicted"/>
<dbReference type="Proteomes" id="UP001143910">
    <property type="component" value="Unassembled WGS sequence"/>
</dbReference>
<comment type="caution">
    <text evidence="1">The sequence shown here is derived from an EMBL/GenBank/DDBJ whole genome shotgun (WGS) entry which is preliminary data.</text>
</comment>
<name>A0ACC1N8H7_9HYPO</name>
<keyword evidence="2" id="KW-1185">Reference proteome</keyword>
<dbReference type="EMBL" id="JANJQO010000714">
    <property type="protein sequence ID" value="KAJ2975389.1"/>
    <property type="molecule type" value="Genomic_DNA"/>
</dbReference>
<evidence type="ECO:0000313" key="2">
    <source>
        <dbReference type="Proteomes" id="UP001143910"/>
    </source>
</evidence>
<accession>A0ACC1N8H7</accession>
<reference evidence="1" key="1">
    <citation type="submission" date="2022-08" db="EMBL/GenBank/DDBJ databases">
        <title>Genome Sequence of Lecanicillium fungicola.</title>
        <authorList>
            <person name="Buettner E."/>
        </authorList>
    </citation>
    <scope>NUCLEOTIDE SEQUENCE</scope>
    <source>
        <strain evidence="1">Babe33</strain>
    </source>
</reference>